<dbReference type="AlphaFoldDB" id="A0A6J6DY34"/>
<organism evidence="1">
    <name type="scientific">freshwater metagenome</name>
    <dbReference type="NCBI Taxonomy" id="449393"/>
    <lineage>
        <taxon>unclassified sequences</taxon>
        <taxon>metagenomes</taxon>
        <taxon>ecological metagenomes</taxon>
    </lineage>
</organism>
<proteinExistence type="predicted"/>
<protein>
    <submittedName>
        <fullName evidence="1">Unannotated protein</fullName>
    </submittedName>
</protein>
<accession>A0A6J6DY34</accession>
<name>A0A6J6DY34_9ZZZZ</name>
<gene>
    <name evidence="1" type="ORF">UFOPK1493_02088</name>
</gene>
<dbReference type="SUPFAM" id="SSF53474">
    <property type="entry name" value="alpha/beta-Hydrolases"/>
    <property type="match status" value="1"/>
</dbReference>
<reference evidence="1" key="1">
    <citation type="submission" date="2020-05" db="EMBL/GenBank/DDBJ databases">
        <authorList>
            <person name="Chiriac C."/>
            <person name="Salcher M."/>
            <person name="Ghai R."/>
            <person name="Kavagutti S V."/>
        </authorList>
    </citation>
    <scope>NUCLEOTIDE SEQUENCE</scope>
</reference>
<sequence length="63" mass="6655">MPTLTVGGTLSTSGPLMAATGAEVSRRHTNVSVAGAGHWIPEEAPDALVDAWRRWQQDVVGRS</sequence>
<dbReference type="InterPro" id="IPR029058">
    <property type="entry name" value="AB_hydrolase_fold"/>
</dbReference>
<dbReference type="EMBL" id="CAEZSR010000076">
    <property type="protein sequence ID" value="CAB4565968.1"/>
    <property type="molecule type" value="Genomic_DNA"/>
</dbReference>
<evidence type="ECO:0000313" key="1">
    <source>
        <dbReference type="EMBL" id="CAB4565968.1"/>
    </source>
</evidence>
<dbReference type="Gene3D" id="3.40.50.1820">
    <property type="entry name" value="alpha/beta hydrolase"/>
    <property type="match status" value="1"/>
</dbReference>